<sequence>MAYKIAITILFIASFALIGSADDVVLGQWPQGSYCIFMGSAGDCPTGFVKRSIRLSVPQNYSPSDKFRDGENIITVGDMGASKLQAMAYEDVYVMDLKTCCKEW</sequence>
<dbReference type="Proteomes" id="UP000492821">
    <property type="component" value="Unassembled WGS sequence"/>
</dbReference>
<proteinExistence type="predicted"/>
<reference evidence="2" key="1">
    <citation type="journal article" date="2013" name="Genetics">
        <title>The draft genome and transcriptome of Panagrellus redivivus are shaped by the harsh demands of a free-living lifestyle.</title>
        <authorList>
            <person name="Srinivasan J."/>
            <person name="Dillman A.R."/>
            <person name="Macchietto M.G."/>
            <person name="Heikkinen L."/>
            <person name="Lakso M."/>
            <person name="Fracchia K.M."/>
            <person name="Antoshechkin I."/>
            <person name="Mortazavi A."/>
            <person name="Wong G."/>
            <person name="Sternberg P.W."/>
        </authorList>
    </citation>
    <scope>NUCLEOTIDE SEQUENCE [LARGE SCALE GENOMIC DNA]</scope>
    <source>
        <strain evidence="2">MT8872</strain>
    </source>
</reference>
<keyword evidence="2" id="KW-1185">Reference proteome</keyword>
<evidence type="ECO:0000313" key="3">
    <source>
        <dbReference type="WBParaSite" id="Pan_g3097.t1"/>
    </source>
</evidence>
<reference evidence="3" key="2">
    <citation type="submission" date="2020-10" db="UniProtKB">
        <authorList>
            <consortium name="WormBaseParasite"/>
        </authorList>
    </citation>
    <scope>IDENTIFICATION</scope>
</reference>
<evidence type="ECO:0000256" key="1">
    <source>
        <dbReference type="SAM" id="SignalP"/>
    </source>
</evidence>
<accession>A0A7E4VV10</accession>
<feature type="signal peptide" evidence="1">
    <location>
        <begin position="1"/>
        <end position="21"/>
    </location>
</feature>
<protein>
    <submittedName>
        <fullName evidence="3">Uncharacterized protein</fullName>
    </submittedName>
</protein>
<dbReference type="AlphaFoldDB" id="A0A7E4VV10"/>
<dbReference type="WBParaSite" id="Pan_g3097.t1">
    <property type="protein sequence ID" value="Pan_g3097.t1"/>
    <property type="gene ID" value="Pan_g3097"/>
</dbReference>
<feature type="chain" id="PRO_5029015011" evidence="1">
    <location>
        <begin position="22"/>
        <end position="104"/>
    </location>
</feature>
<keyword evidence="1" id="KW-0732">Signal</keyword>
<name>A0A7E4VV10_PANRE</name>
<organism evidence="2 3">
    <name type="scientific">Panagrellus redivivus</name>
    <name type="common">Microworm</name>
    <dbReference type="NCBI Taxonomy" id="6233"/>
    <lineage>
        <taxon>Eukaryota</taxon>
        <taxon>Metazoa</taxon>
        <taxon>Ecdysozoa</taxon>
        <taxon>Nematoda</taxon>
        <taxon>Chromadorea</taxon>
        <taxon>Rhabditida</taxon>
        <taxon>Tylenchina</taxon>
        <taxon>Panagrolaimomorpha</taxon>
        <taxon>Panagrolaimoidea</taxon>
        <taxon>Panagrolaimidae</taxon>
        <taxon>Panagrellus</taxon>
    </lineage>
</organism>
<evidence type="ECO:0000313" key="2">
    <source>
        <dbReference type="Proteomes" id="UP000492821"/>
    </source>
</evidence>